<keyword evidence="5 8" id="KW-0406">Ion transport</keyword>
<evidence type="ECO:0000256" key="2">
    <source>
        <dbReference type="ARBA" id="ARBA00022448"/>
    </source>
</evidence>
<comment type="caution">
    <text evidence="12">The sequence shown here is derived from an EMBL/GenBank/DDBJ whole genome shotgun (WGS) entry which is preliminary data.</text>
</comment>
<evidence type="ECO:0000256" key="10">
    <source>
        <dbReference type="SAM" id="Phobius"/>
    </source>
</evidence>
<feature type="region of interest" description="Disordered" evidence="9">
    <location>
        <begin position="436"/>
        <end position="498"/>
    </location>
</feature>
<proteinExistence type="inferred from homology"/>
<evidence type="ECO:0000313" key="13">
    <source>
        <dbReference type="Proteomes" id="UP000215902"/>
    </source>
</evidence>
<dbReference type="InterPro" id="IPR003280">
    <property type="entry name" value="2pore_dom_K_chnl"/>
</dbReference>
<dbReference type="PANTHER" id="PTHR11003">
    <property type="entry name" value="POTASSIUM CHANNEL, SUBFAMILY K"/>
    <property type="match status" value="1"/>
</dbReference>
<dbReference type="Pfam" id="PF07885">
    <property type="entry name" value="Ion_trans_2"/>
    <property type="match status" value="2"/>
</dbReference>
<evidence type="ECO:0000256" key="7">
    <source>
        <dbReference type="ARBA" id="ARBA00023303"/>
    </source>
</evidence>
<feature type="transmembrane region" description="Helical" evidence="10">
    <location>
        <begin position="90"/>
        <end position="115"/>
    </location>
</feature>
<feature type="transmembrane region" description="Helical" evidence="10">
    <location>
        <begin position="225"/>
        <end position="245"/>
    </location>
</feature>
<sequence>ETAVAPHSAWLRHEMYSNSGFEADTFGEFGGKTSAGFDVRRDGGFRTTALNGEFGGFEPAGKKPELEVQEEDEEQQQQKKSKMNRCMKRFSSIMLSHLGTFLIVVLYTLMGGFLFQYLEVENEISGCQTKSEKFIAKLDESVDQIYNIAQGTNATQAKSAIQEELNQFAQDTYTLGVDPSMNCTTLKTGESMPSWNVANAAYFCVTIITTIGYGHISPVTQWGQIVCMIYSILGIPLMLLFLSKIGEPTAMLFRSFYLNIFCCKCFVKKLPNENKLMEAMQENGGNAQTSWQQVEEGDGKRPPAKVTVIEDDVEEEEENEEDDVVNIPITVTIILLILYILMGAAVFMVWEKEWTLVEGTYFSFITLSTIGFGDYVPGRDGPFNDIQVITELLVGCIYCLFGLAMLSMCINLIQDEIQAKFQWLGRKIGMIKKAPIEEIEDEDEEDDEEDGSSDSGSGSGSDGDSEEDTYEDAKSSKTGSTSAAPTSARSKAASSSFA</sequence>
<dbReference type="GO" id="GO:0015271">
    <property type="term" value="F:outward rectifier potassium channel activity"/>
    <property type="evidence" value="ECO:0007669"/>
    <property type="project" value="TreeGrafter"/>
</dbReference>
<dbReference type="AlphaFoldDB" id="A0A267GUK6"/>
<keyword evidence="3 8" id="KW-0812">Transmembrane</keyword>
<dbReference type="EMBL" id="NIVC01000142">
    <property type="protein sequence ID" value="PAA89705.1"/>
    <property type="molecule type" value="Genomic_DNA"/>
</dbReference>
<feature type="transmembrane region" description="Helical" evidence="10">
    <location>
        <begin position="354"/>
        <end position="372"/>
    </location>
</feature>
<comment type="similarity">
    <text evidence="8">Belongs to the two pore domain potassium channel (TC 1.A.1.8) family.</text>
</comment>
<dbReference type="Gene3D" id="1.10.287.70">
    <property type="match status" value="1"/>
</dbReference>
<dbReference type="GO" id="GO:0030322">
    <property type="term" value="P:stabilization of membrane potential"/>
    <property type="evidence" value="ECO:0007669"/>
    <property type="project" value="TreeGrafter"/>
</dbReference>
<evidence type="ECO:0000256" key="6">
    <source>
        <dbReference type="ARBA" id="ARBA00023136"/>
    </source>
</evidence>
<evidence type="ECO:0000256" key="4">
    <source>
        <dbReference type="ARBA" id="ARBA00022989"/>
    </source>
</evidence>
<feature type="compositionally biased region" description="Low complexity" evidence="9">
    <location>
        <begin position="476"/>
        <end position="498"/>
    </location>
</feature>
<comment type="subcellular location">
    <subcellularLocation>
        <location evidence="1">Membrane</location>
        <topology evidence="1">Multi-pass membrane protein</topology>
    </subcellularLocation>
</comment>
<evidence type="ECO:0000259" key="11">
    <source>
        <dbReference type="Pfam" id="PF07885"/>
    </source>
</evidence>
<feature type="domain" description="Potassium channel" evidence="11">
    <location>
        <begin position="334"/>
        <end position="417"/>
    </location>
</feature>
<keyword evidence="7 8" id="KW-0407">Ion channel</keyword>
<keyword evidence="2 8" id="KW-0813">Transport</keyword>
<dbReference type="GO" id="GO:0005886">
    <property type="term" value="C:plasma membrane"/>
    <property type="evidence" value="ECO:0007669"/>
    <property type="project" value="TreeGrafter"/>
</dbReference>
<feature type="transmembrane region" description="Helical" evidence="10">
    <location>
        <begin position="392"/>
        <end position="413"/>
    </location>
</feature>
<evidence type="ECO:0000256" key="8">
    <source>
        <dbReference type="RuleBase" id="RU003857"/>
    </source>
</evidence>
<dbReference type="Proteomes" id="UP000215902">
    <property type="component" value="Unassembled WGS sequence"/>
</dbReference>
<evidence type="ECO:0000256" key="5">
    <source>
        <dbReference type="ARBA" id="ARBA00023065"/>
    </source>
</evidence>
<name>A0A267GUK6_9PLAT</name>
<evidence type="ECO:0000313" key="12">
    <source>
        <dbReference type="EMBL" id="PAA89705.1"/>
    </source>
</evidence>
<dbReference type="SUPFAM" id="SSF81324">
    <property type="entry name" value="Voltage-gated potassium channels"/>
    <property type="match status" value="2"/>
</dbReference>
<dbReference type="STRING" id="282301.A0A267GUK6"/>
<evidence type="ECO:0000256" key="9">
    <source>
        <dbReference type="SAM" id="MobiDB-lite"/>
    </source>
</evidence>
<gene>
    <name evidence="12" type="ORF">BOX15_Mlig018280g1</name>
</gene>
<evidence type="ECO:0000256" key="3">
    <source>
        <dbReference type="ARBA" id="ARBA00022692"/>
    </source>
</evidence>
<feature type="compositionally biased region" description="Acidic residues" evidence="9">
    <location>
        <begin position="437"/>
        <end position="452"/>
    </location>
</feature>
<dbReference type="PANTHER" id="PTHR11003:SF334">
    <property type="entry name" value="FI03418P"/>
    <property type="match status" value="1"/>
</dbReference>
<keyword evidence="4 10" id="KW-1133">Transmembrane helix</keyword>
<feature type="transmembrane region" description="Helical" evidence="10">
    <location>
        <begin position="195"/>
        <end position="213"/>
    </location>
</feature>
<accession>A0A267GUK6</accession>
<keyword evidence="6 10" id="KW-0472">Membrane</keyword>
<reference evidence="12 13" key="1">
    <citation type="submission" date="2017-06" db="EMBL/GenBank/DDBJ databases">
        <title>A platform for efficient transgenesis in Macrostomum lignano, a flatworm model organism for stem cell research.</title>
        <authorList>
            <person name="Berezikov E."/>
        </authorList>
    </citation>
    <scope>NUCLEOTIDE SEQUENCE [LARGE SCALE GENOMIC DNA]</scope>
    <source>
        <strain evidence="12">DV1</strain>
        <tissue evidence="12">Whole organism</tissue>
    </source>
</reference>
<organism evidence="12 13">
    <name type="scientific">Macrostomum lignano</name>
    <dbReference type="NCBI Taxonomy" id="282301"/>
    <lineage>
        <taxon>Eukaryota</taxon>
        <taxon>Metazoa</taxon>
        <taxon>Spiralia</taxon>
        <taxon>Lophotrochozoa</taxon>
        <taxon>Platyhelminthes</taxon>
        <taxon>Rhabditophora</taxon>
        <taxon>Macrostomorpha</taxon>
        <taxon>Macrostomida</taxon>
        <taxon>Macrostomidae</taxon>
        <taxon>Macrostomum</taxon>
    </lineage>
</organism>
<dbReference type="PRINTS" id="PR01333">
    <property type="entry name" value="2POREKCHANEL"/>
</dbReference>
<feature type="non-terminal residue" evidence="12">
    <location>
        <position position="1"/>
    </location>
</feature>
<dbReference type="GO" id="GO:0022841">
    <property type="term" value="F:potassium ion leak channel activity"/>
    <property type="evidence" value="ECO:0007669"/>
    <property type="project" value="TreeGrafter"/>
</dbReference>
<evidence type="ECO:0000256" key="1">
    <source>
        <dbReference type="ARBA" id="ARBA00004141"/>
    </source>
</evidence>
<feature type="domain" description="Potassium channel" evidence="11">
    <location>
        <begin position="189"/>
        <end position="247"/>
    </location>
</feature>
<dbReference type="OrthoDB" id="297496at2759"/>
<protein>
    <recommendedName>
        <fullName evidence="11">Potassium channel domain-containing protein</fullName>
    </recommendedName>
</protein>
<keyword evidence="13" id="KW-1185">Reference proteome</keyword>
<feature type="transmembrane region" description="Helical" evidence="10">
    <location>
        <begin position="327"/>
        <end position="347"/>
    </location>
</feature>
<dbReference type="InterPro" id="IPR013099">
    <property type="entry name" value="K_chnl_dom"/>
</dbReference>